<dbReference type="InterPro" id="IPR008538">
    <property type="entry name" value="Uma2"/>
</dbReference>
<evidence type="ECO:0000313" key="3">
    <source>
        <dbReference type="Proteomes" id="UP000662185"/>
    </source>
</evidence>
<keyword evidence="2" id="KW-0540">Nuclease</keyword>
<protein>
    <submittedName>
        <fullName evidence="2">Uma2 family endonuclease</fullName>
    </submittedName>
</protein>
<name>A0A926WFP2_9NOST</name>
<evidence type="ECO:0000259" key="1">
    <source>
        <dbReference type="Pfam" id="PF05685"/>
    </source>
</evidence>
<dbReference type="RefSeq" id="WP_190557280.1">
    <property type="nucleotide sequence ID" value="NZ_JACJQU010000002.1"/>
</dbReference>
<sequence>MIQLKNKLSLEEFLSLPESDSVYELVNGEAVPKYKNEQMSPKFFHGSTTGSLLIVLSKWAQEKGRVVVEWSVKLTRNQQDWIPIPDLTYVSYQRLPIDWLKDEACPVTPELVVEIISPGQTFGDMIEKASYYLQAGISLVWVVDTISQTITVFTSSSLPLTFRDQQIISHEVLPNLQITPDEIFKNAGLRK</sequence>
<dbReference type="SUPFAM" id="SSF52980">
    <property type="entry name" value="Restriction endonuclease-like"/>
    <property type="match status" value="1"/>
</dbReference>
<dbReference type="Pfam" id="PF05685">
    <property type="entry name" value="Uma2"/>
    <property type="match status" value="1"/>
</dbReference>
<dbReference type="EMBL" id="JACJQU010000002">
    <property type="protein sequence ID" value="MBD2292631.1"/>
    <property type="molecule type" value="Genomic_DNA"/>
</dbReference>
<dbReference type="Proteomes" id="UP000662185">
    <property type="component" value="Unassembled WGS sequence"/>
</dbReference>
<dbReference type="InterPro" id="IPR012296">
    <property type="entry name" value="Nuclease_put_TT1808"/>
</dbReference>
<dbReference type="PANTHER" id="PTHR34107">
    <property type="entry name" value="SLL0198 PROTEIN-RELATED"/>
    <property type="match status" value="1"/>
</dbReference>
<accession>A0A926WFP2</accession>
<keyword evidence="2" id="KW-0255">Endonuclease</keyword>
<reference evidence="3" key="1">
    <citation type="journal article" date="2020" name="ISME J.">
        <title>Comparative genomics reveals insights into cyanobacterial evolution and habitat adaptation.</title>
        <authorList>
            <person name="Chen M.Y."/>
            <person name="Teng W.K."/>
            <person name="Zhao L."/>
            <person name="Hu C.X."/>
            <person name="Zhou Y.K."/>
            <person name="Han B.P."/>
            <person name="Song L.R."/>
            <person name="Shu W.S."/>
        </authorList>
    </citation>
    <scope>NUCLEOTIDE SEQUENCE [LARGE SCALE GENOMIC DNA]</scope>
    <source>
        <strain evidence="3">FACHB-251</strain>
    </source>
</reference>
<dbReference type="GO" id="GO:0004519">
    <property type="term" value="F:endonuclease activity"/>
    <property type="evidence" value="ECO:0007669"/>
    <property type="project" value="UniProtKB-KW"/>
</dbReference>
<proteinExistence type="predicted"/>
<keyword evidence="2" id="KW-0378">Hydrolase</keyword>
<comment type="caution">
    <text evidence="2">The sequence shown here is derived from an EMBL/GenBank/DDBJ whole genome shotgun (WGS) entry which is preliminary data.</text>
</comment>
<dbReference type="AlphaFoldDB" id="A0A926WFP2"/>
<gene>
    <name evidence="2" type="ORF">H6G06_03805</name>
</gene>
<dbReference type="CDD" id="cd06260">
    <property type="entry name" value="DUF820-like"/>
    <property type="match status" value="1"/>
</dbReference>
<evidence type="ECO:0000313" key="2">
    <source>
        <dbReference type="EMBL" id="MBD2292631.1"/>
    </source>
</evidence>
<dbReference type="PANTHER" id="PTHR34107:SF1">
    <property type="entry name" value="SLL0198 PROTEIN"/>
    <property type="match status" value="1"/>
</dbReference>
<feature type="domain" description="Putative restriction endonuclease" evidence="1">
    <location>
        <begin position="10"/>
        <end position="179"/>
    </location>
</feature>
<dbReference type="InterPro" id="IPR011335">
    <property type="entry name" value="Restrct_endonuc-II-like"/>
</dbReference>
<dbReference type="Gene3D" id="3.90.1570.10">
    <property type="entry name" value="tt1808, chain A"/>
    <property type="match status" value="1"/>
</dbReference>
<keyword evidence="3" id="KW-1185">Reference proteome</keyword>
<organism evidence="2 3">
    <name type="scientific">Anabaena sphaerica FACHB-251</name>
    <dbReference type="NCBI Taxonomy" id="2692883"/>
    <lineage>
        <taxon>Bacteria</taxon>
        <taxon>Bacillati</taxon>
        <taxon>Cyanobacteriota</taxon>
        <taxon>Cyanophyceae</taxon>
        <taxon>Nostocales</taxon>
        <taxon>Nostocaceae</taxon>
        <taxon>Anabaena</taxon>
    </lineage>
</organism>